<dbReference type="InterPro" id="IPR005135">
    <property type="entry name" value="Endo/exonuclease/phosphatase"/>
</dbReference>
<dbReference type="EMBL" id="CAUWAG010000010">
    <property type="protein sequence ID" value="CAJ2507586.1"/>
    <property type="molecule type" value="Genomic_DNA"/>
</dbReference>
<dbReference type="InterPro" id="IPR036691">
    <property type="entry name" value="Endo/exonu/phosph_ase_sf"/>
</dbReference>
<accession>A0AAI8VNB8</accession>
<dbReference type="Pfam" id="PF14529">
    <property type="entry name" value="Exo_endo_phos_2"/>
    <property type="match status" value="1"/>
</dbReference>
<gene>
    <name evidence="2" type="ORF">KHLLAP_LOCUS8054</name>
</gene>
<sequence length="293" mass="32828">MPVHLAQWNAGALKQNIALAIRDGEDEDEIKGPADVIAIQEPWIGPENAIHCPASCKYIPIYSGHGRAMLYINKKFAPEAWQARIGHNWAAVTFRLQEGVLNIISLYNEPVSSGNRAPPFQAIANKRWEGRVVLAGDINLHYPIWDTHRRTTRGTETEELLTLVQTMNLELVTPRGMTTRMGHDQRDSTIDLIWAHPLLRAELEILPEWEGSDHLSQMVRIHTETLKRNAAPPGWSWKTMDKTTVQVEGLKIAPPGGAGSIKDLEEYIDKLLEQLQGIADASTKKKEPNSGFE</sequence>
<protein>
    <submittedName>
        <fullName evidence="2">Uu.00g087720.m01.CDS01</fullName>
    </submittedName>
</protein>
<reference evidence="2" key="1">
    <citation type="submission" date="2023-10" db="EMBL/GenBank/DDBJ databases">
        <authorList>
            <person name="Hackl T."/>
        </authorList>
    </citation>
    <scope>NUCLEOTIDE SEQUENCE</scope>
</reference>
<evidence type="ECO:0000313" key="2">
    <source>
        <dbReference type="EMBL" id="CAJ2507586.1"/>
    </source>
</evidence>
<evidence type="ECO:0000313" key="3">
    <source>
        <dbReference type="Proteomes" id="UP001295740"/>
    </source>
</evidence>
<dbReference type="GO" id="GO:0003824">
    <property type="term" value="F:catalytic activity"/>
    <property type="evidence" value="ECO:0007669"/>
    <property type="project" value="InterPro"/>
</dbReference>
<proteinExistence type="predicted"/>
<evidence type="ECO:0000259" key="1">
    <source>
        <dbReference type="Pfam" id="PF14529"/>
    </source>
</evidence>
<dbReference type="AlphaFoldDB" id="A0AAI8VNB8"/>
<name>A0AAI8VNB8_9PEZI</name>
<dbReference type="Proteomes" id="UP001295740">
    <property type="component" value="Unassembled WGS sequence"/>
</dbReference>
<dbReference type="Gene3D" id="3.60.10.10">
    <property type="entry name" value="Endonuclease/exonuclease/phosphatase"/>
    <property type="match status" value="1"/>
</dbReference>
<comment type="caution">
    <text evidence="2">The sequence shown here is derived from an EMBL/GenBank/DDBJ whole genome shotgun (WGS) entry which is preliminary data.</text>
</comment>
<keyword evidence="3" id="KW-1185">Reference proteome</keyword>
<dbReference type="SUPFAM" id="SSF56219">
    <property type="entry name" value="DNase I-like"/>
    <property type="match status" value="1"/>
</dbReference>
<feature type="domain" description="Endonuclease/exonuclease/phosphatase" evidence="1">
    <location>
        <begin position="102"/>
        <end position="215"/>
    </location>
</feature>
<organism evidence="2 3">
    <name type="scientific">Anthostomella pinea</name>
    <dbReference type="NCBI Taxonomy" id="933095"/>
    <lineage>
        <taxon>Eukaryota</taxon>
        <taxon>Fungi</taxon>
        <taxon>Dikarya</taxon>
        <taxon>Ascomycota</taxon>
        <taxon>Pezizomycotina</taxon>
        <taxon>Sordariomycetes</taxon>
        <taxon>Xylariomycetidae</taxon>
        <taxon>Xylariales</taxon>
        <taxon>Xylariaceae</taxon>
        <taxon>Anthostomella</taxon>
    </lineage>
</organism>